<dbReference type="AlphaFoldDB" id="A0A9Q0JQ98"/>
<dbReference type="PANTHER" id="PTHR47593:SF8">
    <property type="entry name" value="OS12G0581900 PROTEIN"/>
    <property type="match status" value="1"/>
</dbReference>
<dbReference type="SUPFAM" id="SSF57667">
    <property type="entry name" value="beta-beta-alpha zinc fingers"/>
    <property type="match status" value="1"/>
</dbReference>
<proteinExistence type="predicted"/>
<dbReference type="PANTHER" id="PTHR47593">
    <property type="entry name" value="ZINC FINGER PROTEIN 4-LIKE"/>
    <property type="match status" value="1"/>
</dbReference>
<dbReference type="InterPro" id="IPR036236">
    <property type="entry name" value="Znf_C2H2_sf"/>
</dbReference>
<dbReference type="PROSITE" id="PS00028">
    <property type="entry name" value="ZINC_FINGER_C2H2_1"/>
    <property type="match status" value="1"/>
</dbReference>
<dbReference type="PROSITE" id="PS50157">
    <property type="entry name" value="ZINC_FINGER_C2H2_2"/>
    <property type="match status" value="1"/>
</dbReference>
<sequence length="168" mass="19098">MHFRMLDFGTMMSNAPEMPKLNNRKNSFIDVEGGGGLQSRSASVKVYSCSFCRRKFYSSQALGGHQNAHKKERGVRKYRCGHQIAMFSLLANRPMVHPLGLHPHSLAHQTKIEWSPNIGRLKDVNKGIGMAWEPEAPISTKWPISFHMVSQQYKQASEVFDIDLTLRL</sequence>
<keyword evidence="1" id="KW-0479">Metal-binding</keyword>
<organism evidence="3 4">
    <name type="scientific">Turnera subulata</name>
    <dbReference type="NCBI Taxonomy" id="218843"/>
    <lineage>
        <taxon>Eukaryota</taxon>
        <taxon>Viridiplantae</taxon>
        <taxon>Streptophyta</taxon>
        <taxon>Embryophyta</taxon>
        <taxon>Tracheophyta</taxon>
        <taxon>Spermatophyta</taxon>
        <taxon>Magnoliopsida</taxon>
        <taxon>eudicotyledons</taxon>
        <taxon>Gunneridae</taxon>
        <taxon>Pentapetalae</taxon>
        <taxon>rosids</taxon>
        <taxon>fabids</taxon>
        <taxon>Malpighiales</taxon>
        <taxon>Passifloraceae</taxon>
        <taxon>Turnera</taxon>
    </lineage>
</organism>
<keyword evidence="1" id="KW-0863">Zinc-finger</keyword>
<evidence type="ECO:0000259" key="2">
    <source>
        <dbReference type="PROSITE" id="PS50157"/>
    </source>
</evidence>
<keyword evidence="4" id="KW-1185">Reference proteome</keyword>
<evidence type="ECO:0000313" key="3">
    <source>
        <dbReference type="EMBL" id="KAJ4851281.1"/>
    </source>
</evidence>
<dbReference type="Proteomes" id="UP001141552">
    <property type="component" value="Unassembled WGS sequence"/>
</dbReference>
<accession>A0A9Q0JQ98</accession>
<evidence type="ECO:0000256" key="1">
    <source>
        <dbReference type="PROSITE-ProRule" id="PRU00042"/>
    </source>
</evidence>
<dbReference type="OrthoDB" id="1933825at2759"/>
<dbReference type="InterPro" id="IPR053266">
    <property type="entry name" value="Zinc_finger_protein_7"/>
</dbReference>
<evidence type="ECO:0000313" key="4">
    <source>
        <dbReference type="Proteomes" id="UP001141552"/>
    </source>
</evidence>
<protein>
    <recommendedName>
        <fullName evidence="2">C2H2-type domain-containing protein</fullName>
    </recommendedName>
</protein>
<comment type="caution">
    <text evidence="3">The sequence shown here is derived from an EMBL/GenBank/DDBJ whole genome shotgun (WGS) entry which is preliminary data.</text>
</comment>
<dbReference type="Gene3D" id="3.30.160.60">
    <property type="entry name" value="Classic Zinc Finger"/>
    <property type="match status" value="1"/>
</dbReference>
<keyword evidence="1" id="KW-0862">Zinc</keyword>
<dbReference type="InterPro" id="IPR013087">
    <property type="entry name" value="Znf_C2H2_type"/>
</dbReference>
<reference evidence="3" key="1">
    <citation type="submission" date="2022-02" db="EMBL/GenBank/DDBJ databases">
        <authorList>
            <person name="Henning P.M."/>
            <person name="McCubbin A.G."/>
            <person name="Shore J.S."/>
        </authorList>
    </citation>
    <scope>NUCLEOTIDE SEQUENCE</scope>
    <source>
        <strain evidence="3">F60SS</strain>
        <tissue evidence="3">Leaves</tissue>
    </source>
</reference>
<gene>
    <name evidence="3" type="ORF">Tsubulata_037152</name>
</gene>
<reference evidence="3" key="2">
    <citation type="journal article" date="2023" name="Plants (Basel)">
        <title>Annotation of the Turnera subulata (Passifloraceae) Draft Genome Reveals the S-Locus Evolved after the Divergence of Turneroideae from Passifloroideae in a Stepwise Manner.</title>
        <authorList>
            <person name="Henning P.M."/>
            <person name="Roalson E.H."/>
            <person name="Mir W."/>
            <person name="McCubbin A.G."/>
            <person name="Shore J.S."/>
        </authorList>
    </citation>
    <scope>NUCLEOTIDE SEQUENCE</scope>
    <source>
        <strain evidence="3">F60SS</strain>
    </source>
</reference>
<dbReference type="EMBL" id="JAKUCV010000098">
    <property type="protein sequence ID" value="KAJ4851281.1"/>
    <property type="molecule type" value="Genomic_DNA"/>
</dbReference>
<feature type="domain" description="C2H2-type" evidence="2">
    <location>
        <begin position="47"/>
        <end position="74"/>
    </location>
</feature>
<name>A0A9Q0JQ98_9ROSI</name>
<dbReference type="GO" id="GO:0008270">
    <property type="term" value="F:zinc ion binding"/>
    <property type="evidence" value="ECO:0007669"/>
    <property type="project" value="UniProtKB-KW"/>
</dbReference>